<dbReference type="SUPFAM" id="SSF46689">
    <property type="entry name" value="Homeodomain-like"/>
    <property type="match status" value="1"/>
</dbReference>
<dbReference type="Proteomes" id="UP000515703">
    <property type="component" value="Chromosome"/>
</dbReference>
<organism evidence="3 4">
    <name type="scientific">Anaerocolumna chitinilytica</name>
    <dbReference type="NCBI Taxonomy" id="1727145"/>
    <lineage>
        <taxon>Bacteria</taxon>
        <taxon>Bacillati</taxon>
        <taxon>Bacillota</taxon>
        <taxon>Clostridia</taxon>
        <taxon>Lachnospirales</taxon>
        <taxon>Lachnospiraceae</taxon>
        <taxon>Anaerocolumna</taxon>
    </lineage>
</organism>
<accession>A0A7I8DN95</accession>
<dbReference type="Pfam" id="PF00440">
    <property type="entry name" value="TetR_N"/>
    <property type="match status" value="1"/>
</dbReference>
<dbReference type="GO" id="GO:0003677">
    <property type="term" value="F:DNA binding"/>
    <property type="evidence" value="ECO:0007669"/>
    <property type="project" value="UniProtKB-KW"/>
</dbReference>
<evidence type="ECO:0000256" key="1">
    <source>
        <dbReference type="ARBA" id="ARBA00023125"/>
    </source>
</evidence>
<dbReference type="AlphaFoldDB" id="A0A7I8DN95"/>
<dbReference type="RefSeq" id="WP_185258839.1">
    <property type="nucleotide sequence ID" value="NZ_AP023368.1"/>
</dbReference>
<name>A0A7I8DN95_9FIRM</name>
<sequence>MDKTIRKRKKDSNDDETCVPNVAARAIVNRTTFYTNFDGKTALLESIIYEAFQNFIWKN</sequence>
<dbReference type="EMBL" id="AP023368">
    <property type="protein sequence ID" value="BCJ98515.1"/>
    <property type="molecule type" value="Genomic_DNA"/>
</dbReference>
<dbReference type="Gene3D" id="1.10.357.10">
    <property type="entry name" value="Tetracycline Repressor, domain 2"/>
    <property type="match status" value="1"/>
</dbReference>
<evidence type="ECO:0000259" key="2">
    <source>
        <dbReference type="Pfam" id="PF00440"/>
    </source>
</evidence>
<evidence type="ECO:0000313" key="4">
    <source>
        <dbReference type="Proteomes" id="UP000515703"/>
    </source>
</evidence>
<reference evidence="3 4" key="1">
    <citation type="submission" date="2020-08" db="EMBL/GenBank/DDBJ databases">
        <title>Draft genome sequencing of an Anaerocolumna strain isolated from anoxic soil subjected to BSD treatment.</title>
        <authorList>
            <person name="Uek A."/>
            <person name="Tonouchi A."/>
        </authorList>
    </citation>
    <scope>NUCLEOTIDE SEQUENCE [LARGE SCALE GENOMIC DNA]</scope>
    <source>
        <strain evidence="3 4">CTTW</strain>
    </source>
</reference>
<dbReference type="InterPro" id="IPR001647">
    <property type="entry name" value="HTH_TetR"/>
</dbReference>
<gene>
    <name evidence="3" type="ORF">bsdcttw_15560</name>
</gene>
<feature type="domain" description="HTH tetR-type" evidence="2">
    <location>
        <begin position="16"/>
        <end position="47"/>
    </location>
</feature>
<proteinExistence type="predicted"/>
<protein>
    <recommendedName>
        <fullName evidence="2">HTH tetR-type domain-containing protein</fullName>
    </recommendedName>
</protein>
<keyword evidence="4" id="KW-1185">Reference proteome</keyword>
<evidence type="ECO:0000313" key="3">
    <source>
        <dbReference type="EMBL" id="BCJ98515.1"/>
    </source>
</evidence>
<reference evidence="3 4" key="2">
    <citation type="submission" date="2020-08" db="EMBL/GenBank/DDBJ databases">
        <authorList>
            <person name="Ueki A."/>
            <person name="Tonouchi A."/>
        </authorList>
    </citation>
    <scope>NUCLEOTIDE SEQUENCE [LARGE SCALE GENOMIC DNA]</scope>
    <source>
        <strain evidence="3 4">CTTW</strain>
    </source>
</reference>
<dbReference type="KEGG" id="acht:bsdcttw_15560"/>
<keyword evidence="1" id="KW-0238">DNA-binding</keyword>
<dbReference type="InterPro" id="IPR009057">
    <property type="entry name" value="Homeodomain-like_sf"/>
</dbReference>